<evidence type="ECO:0000313" key="2">
    <source>
        <dbReference type="Proteomes" id="UP000298663"/>
    </source>
</evidence>
<sequence length="71" mass="7637">MSSKSGFRPARRLRPLPCCPPTSPRCPTDQKLANTSPSTSAARTCASCCSLWKVRARSPSPSTTTLWCPSP</sequence>
<reference evidence="1 2" key="2">
    <citation type="journal article" date="2019" name="G3 (Bethesda)">
        <title>Hybrid Assembly of the Genome of the Entomopathogenic Nematode Steinernema carpocapsae Identifies the X-Chromosome.</title>
        <authorList>
            <person name="Serra L."/>
            <person name="Macchietto M."/>
            <person name="Macias-Munoz A."/>
            <person name="McGill C.J."/>
            <person name="Rodriguez I.M."/>
            <person name="Rodriguez B."/>
            <person name="Murad R."/>
            <person name="Mortazavi A."/>
        </authorList>
    </citation>
    <scope>NUCLEOTIDE SEQUENCE [LARGE SCALE GENOMIC DNA]</scope>
    <source>
        <strain evidence="1 2">ALL</strain>
    </source>
</reference>
<organism evidence="1 2">
    <name type="scientific">Steinernema carpocapsae</name>
    <name type="common">Entomopathogenic nematode</name>
    <dbReference type="NCBI Taxonomy" id="34508"/>
    <lineage>
        <taxon>Eukaryota</taxon>
        <taxon>Metazoa</taxon>
        <taxon>Ecdysozoa</taxon>
        <taxon>Nematoda</taxon>
        <taxon>Chromadorea</taxon>
        <taxon>Rhabditida</taxon>
        <taxon>Tylenchina</taxon>
        <taxon>Panagrolaimomorpha</taxon>
        <taxon>Strongyloidoidea</taxon>
        <taxon>Steinernematidae</taxon>
        <taxon>Steinernema</taxon>
    </lineage>
</organism>
<dbReference type="AlphaFoldDB" id="A0A4U8UZT7"/>
<dbReference type="EMBL" id="AZBU02000001">
    <property type="protein sequence ID" value="TMS38525.1"/>
    <property type="molecule type" value="Genomic_DNA"/>
</dbReference>
<keyword evidence="2" id="KW-1185">Reference proteome</keyword>
<reference evidence="1 2" key="1">
    <citation type="journal article" date="2015" name="Genome Biol.">
        <title>Comparative genomics of Steinernema reveals deeply conserved gene regulatory networks.</title>
        <authorList>
            <person name="Dillman A.R."/>
            <person name="Macchietto M."/>
            <person name="Porter C.F."/>
            <person name="Rogers A."/>
            <person name="Williams B."/>
            <person name="Antoshechkin I."/>
            <person name="Lee M.M."/>
            <person name="Goodwin Z."/>
            <person name="Lu X."/>
            <person name="Lewis E.E."/>
            <person name="Goodrich-Blair H."/>
            <person name="Stock S.P."/>
            <person name="Adams B.J."/>
            <person name="Sternberg P.W."/>
            <person name="Mortazavi A."/>
        </authorList>
    </citation>
    <scope>NUCLEOTIDE SEQUENCE [LARGE SCALE GENOMIC DNA]</scope>
    <source>
        <strain evidence="1 2">ALL</strain>
    </source>
</reference>
<name>A0A4U8UZT7_STECR</name>
<dbReference type="Proteomes" id="UP000298663">
    <property type="component" value="Chromosome X"/>
</dbReference>
<comment type="caution">
    <text evidence="1">The sequence shown here is derived from an EMBL/GenBank/DDBJ whole genome shotgun (WGS) entry which is preliminary data.</text>
</comment>
<protein>
    <submittedName>
        <fullName evidence="1">Uncharacterized protein</fullName>
    </submittedName>
</protein>
<gene>
    <name evidence="1" type="ORF">L596_005231</name>
</gene>
<proteinExistence type="predicted"/>
<dbReference type="EMBL" id="CM016762">
    <property type="protein sequence ID" value="TMS38525.1"/>
    <property type="molecule type" value="Genomic_DNA"/>
</dbReference>
<accession>A0A4U8UZT7</accession>
<evidence type="ECO:0000313" key="1">
    <source>
        <dbReference type="EMBL" id="TMS38525.1"/>
    </source>
</evidence>